<dbReference type="EMBL" id="LR797235">
    <property type="protein sequence ID" value="CAB4195259.1"/>
    <property type="molecule type" value="Genomic_DNA"/>
</dbReference>
<dbReference type="EMBL" id="LR796830">
    <property type="protein sequence ID" value="CAB4168563.1"/>
    <property type="molecule type" value="Genomic_DNA"/>
</dbReference>
<evidence type="ECO:0000313" key="1">
    <source>
        <dbReference type="EMBL" id="CAB4168563.1"/>
    </source>
</evidence>
<sequence>MTATKGAITSVDGLPELIRAFKRLDAAQNAELREITQSITQKHADALKNAAAGQKDRRVQAQAGGIKAKKDRIPTITLGGAAKVPVKRLGIPPTRGDVLFGTEFGADPAGENAFRFPATSTSIWLYKTLRFRQVSLVNEWQDALDMLARKWSAM</sequence>
<accession>A0A6J5PAM3</accession>
<proteinExistence type="predicted"/>
<protein>
    <submittedName>
        <fullName evidence="1">Uncharacterized protein</fullName>
    </submittedName>
</protein>
<evidence type="ECO:0000313" key="2">
    <source>
        <dbReference type="EMBL" id="CAB4195259.1"/>
    </source>
</evidence>
<organism evidence="1">
    <name type="scientific">uncultured Caudovirales phage</name>
    <dbReference type="NCBI Taxonomy" id="2100421"/>
    <lineage>
        <taxon>Viruses</taxon>
        <taxon>Duplodnaviria</taxon>
        <taxon>Heunggongvirae</taxon>
        <taxon>Uroviricota</taxon>
        <taxon>Caudoviricetes</taxon>
        <taxon>Peduoviridae</taxon>
        <taxon>Maltschvirus</taxon>
        <taxon>Maltschvirus maltsch</taxon>
    </lineage>
</organism>
<gene>
    <name evidence="2" type="ORF">UFOVP1291_3</name>
    <name evidence="1" type="ORF">UFOVP892_2</name>
</gene>
<reference evidence="1" key="1">
    <citation type="submission" date="2020-05" db="EMBL/GenBank/DDBJ databases">
        <authorList>
            <person name="Chiriac C."/>
            <person name="Salcher M."/>
            <person name="Ghai R."/>
            <person name="Kavagutti S V."/>
        </authorList>
    </citation>
    <scope>NUCLEOTIDE SEQUENCE</scope>
</reference>
<name>A0A6J5PAM3_9CAUD</name>